<comment type="similarity">
    <text evidence="9">Belongs to the MntP (TC 9.B.29) family.</text>
</comment>
<comment type="function">
    <text evidence="9">Probably functions as a manganese efflux pump.</text>
</comment>
<dbReference type="GO" id="GO:0005384">
    <property type="term" value="F:manganese ion transmembrane transporter activity"/>
    <property type="evidence" value="ECO:0007669"/>
    <property type="project" value="UniProtKB-UniRule"/>
</dbReference>
<evidence type="ECO:0000256" key="6">
    <source>
        <dbReference type="ARBA" id="ARBA00023065"/>
    </source>
</evidence>
<dbReference type="RefSeq" id="WP_066856467.1">
    <property type="nucleotide sequence ID" value="NZ_JXMS01000022.1"/>
</dbReference>
<keyword evidence="7 9" id="KW-0472">Membrane</keyword>
<organism evidence="10 11">
    <name type="scientific">Halodesulfovibrio spirochaetisodalis</name>
    <dbReference type="NCBI Taxonomy" id="1560234"/>
    <lineage>
        <taxon>Bacteria</taxon>
        <taxon>Pseudomonadati</taxon>
        <taxon>Thermodesulfobacteriota</taxon>
        <taxon>Desulfovibrionia</taxon>
        <taxon>Desulfovibrionales</taxon>
        <taxon>Desulfovibrionaceae</taxon>
        <taxon>Halodesulfovibrio</taxon>
    </lineage>
</organism>
<keyword evidence="5 9" id="KW-1133">Transmembrane helix</keyword>
<keyword evidence="3" id="KW-0997">Cell inner membrane</keyword>
<feature type="transmembrane region" description="Helical" evidence="9">
    <location>
        <begin position="39"/>
        <end position="56"/>
    </location>
</feature>
<dbReference type="OrthoDB" id="9811590at2"/>
<dbReference type="PANTHER" id="PTHR35529">
    <property type="entry name" value="MANGANESE EFFLUX PUMP MNTP-RELATED"/>
    <property type="match status" value="1"/>
</dbReference>
<dbReference type="InterPro" id="IPR003810">
    <property type="entry name" value="Mntp/YtaF"/>
</dbReference>
<name>A0A1B7XAZ6_9BACT</name>
<evidence type="ECO:0000256" key="7">
    <source>
        <dbReference type="ARBA" id="ARBA00023136"/>
    </source>
</evidence>
<feature type="transmembrane region" description="Helical" evidence="9">
    <location>
        <begin position="68"/>
        <end position="86"/>
    </location>
</feature>
<comment type="subcellular location">
    <subcellularLocation>
        <location evidence="9">Cell membrane</location>
        <topology evidence="9">Multi-pass membrane protein</topology>
    </subcellularLocation>
</comment>
<keyword evidence="2 9" id="KW-1003">Cell membrane</keyword>
<keyword evidence="6 9" id="KW-0406">Ion transport</keyword>
<dbReference type="Proteomes" id="UP000091979">
    <property type="component" value="Unassembled WGS sequence"/>
</dbReference>
<dbReference type="PANTHER" id="PTHR35529:SF1">
    <property type="entry name" value="MANGANESE EFFLUX PUMP MNTP-RELATED"/>
    <property type="match status" value="1"/>
</dbReference>
<comment type="caution">
    <text evidence="10">The sequence shown here is derived from an EMBL/GenBank/DDBJ whole genome shotgun (WGS) entry which is preliminary data.</text>
</comment>
<keyword evidence="8 9" id="KW-0464">Manganese</keyword>
<keyword evidence="1 9" id="KW-0813">Transport</keyword>
<evidence type="ECO:0000256" key="4">
    <source>
        <dbReference type="ARBA" id="ARBA00022692"/>
    </source>
</evidence>
<evidence type="ECO:0000313" key="11">
    <source>
        <dbReference type="Proteomes" id="UP000091979"/>
    </source>
</evidence>
<feature type="transmembrane region" description="Helical" evidence="9">
    <location>
        <begin position="6"/>
        <end position="27"/>
    </location>
</feature>
<gene>
    <name evidence="9" type="primary">mntP</name>
    <name evidence="10" type="ORF">SP90_11980</name>
</gene>
<protein>
    <recommendedName>
        <fullName evidence="9">Putative manganese efflux pump MntP</fullName>
    </recommendedName>
</protein>
<dbReference type="HAMAP" id="MF_01521">
    <property type="entry name" value="MntP_pump"/>
    <property type="match status" value="1"/>
</dbReference>
<dbReference type="PATRIC" id="fig|1560234.3.peg.1491"/>
<proteinExistence type="inferred from homology"/>
<evidence type="ECO:0000256" key="3">
    <source>
        <dbReference type="ARBA" id="ARBA00022519"/>
    </source>
</evidence>
<evidence type="ECO:0000256" key="2">
    <source>
        <dbReference type="ARBA" id="ARBA00022475"/>
    </source>
</evidence>
<dbReference type="Pfam" id="PF02659">
    <property type="entry name" value="Mntp"/>
    <property type="match status" value="1"/>
</dbReference>
<reference evidence="10 11" key="1">
    <citation type="submission" date="2015-01" db="EMBL/GenBank/DDBJ databases">
        <title>Desulfovibrio sp. JC271 draft genome sequence.</title>
        <authorList>
            <person name="Shivani Y."/>
            <person name="Subhash Y."/>
            <person name="Sasikala C."/>
            <person name="Ramana C.V."/>
        </authorList>
    </citation>
    <scope>NUCLEOTIDE SEQUENCE [LARGE SCALE GENOMIC DNA]</scope>
    <source>
        <strain evidence="10 11">JC271</strain>
    </source>
</reference>
<sequence>MHWAELTAIAIALAVDAFAVAIAAGVRLKGASRRQTFRLAWHFGIFQAGMLIIGWLAGDSIKTYLESYTHWIAFALLLWVGVRMIMGAVQHPTRDEQAEHFDPTKGVSLIMLAIATSIDALAVGLSLSVLNHLIWFPALIIGLTAALFTLAGLQIGKIIGNASSLGKYAEIGGGVVLILIGVNVLL</sequence>
<keyword evidence="4 9" id="KW-0812">Transmembrane</keyword>
<feature type="transmembrane region" description="Helical" evidence="9">
    <location>
        <begin position="107"/>
        <end position="127"/>
    </location>
</feature>
<evidence type="ECO:0000256" key="8">
    <source>
        <dbReference type="ARBA" id="ARBA00023211"/>
    </source>
</evidence>
<feature type="transmembrane region" description="Helical" evidence="9">
    <location>
        <begin position="133"/>
        <end position="153"/>
    </location>
</feature>
<dbReference type="AlphaFoldDB" id="A0A1B7XAZ6"/>
<dbReference type="InterPro" id="IPR022929">
    <property type="entry name" value="Put_MntP"/>
</dbReference>
<dbReference type="STRING" id="1560234.SP90_11980"/>
<feature type="transmembrane region" description="Helical" evidence="9">
    <location>
        <begin position="165"/>
        <end position="185"/>
    </location>
</feature>
<evidence type="ECO:0000313" key="10">
    <source>
        <dbReference type="EMBL" id="OBQ46507.1"/>
    </source>
</evidence>
<dbReference type="EMBL" id="JXMS01000022">
    <property type="protein sequence ID" value="OBQ46507.1"/>
    <property type="molecule type" value="Genomic_DNA"/>
</dbReference>
<keyword evidence="11" id="KW-1185">Reference proteome</keyword>
<accession>A0A1B7XAZ6</accession>
<dbReference type="GO" id="GO:0005886">
    <property type="term" value="C:plasma membrane"/>
    <property type="evidence" value="ECO:0007669"/>
    <property type="project" value="UniProtKB-SubCell"/>
</dbReference>
<evidence type="ECO:0000256" key="9">
    <source>
        <dbReference type="HAMAP-Rule" id="MF_01521"/>
    </source>
</evidence>
<evidence type="ECO:0000256" key="5">
    <source>
        <dbReference type="ARBA" id="ARBA00022989"/>
    </source>
</evidence>
<evidence type="ECO:0000256" key="1">
    <source>
        <dbReference type="ARBA" id="ARBA00022448"/>
    </source>
</evidence>